<comment type="cofactor">
    <cofactor evidence="12 13 14">
        <name>Zn(2+)</name>
        <dbReference type="ChEBI" id="CHEBI:29105"/>
    </cofactor>
    <text evidence="12 13 14">Binds 1 zinc ion per monomer.</text>
</comment>
<comment type="domain">
    <text evidence="12">Contains an N-terminal zinc-binding domain, a central core domain that contains the primase activity, and a C-terminal DnaB-binding domain.</text>
</comment>
<keyword evidence="5 12" id="KW-0235">DNA replication</keyword>
<keyword evidence="3 12" id="KW-0808">Transferase</keyword>
<dbReference type="InterPro" id="IPR037068">
    <property type="entry name" value="DNA_primase_core_N_sf"/>
</dbReference>
<evidence type="ECO:0000313" key="17">
    <source>
        <dbReference type="Proteomes" id="UP000078062"/>
    </source>
</evidence>
<dbReference type="Gene3D" id="3.90.580.10">
    <property type="entry name" value="Zinc finger, CHC2-type domain"/>
    <property type="match status" value="1"/>
</dbReference>
<evidence type="ECO:0000313" key="16">
    <source>
        <dbReference type="EMBL" id="ANH47664.1"/>
    </source>
</evidence>
<evidence type="ECO:0000256" key="13">
    <source>
        <dbReference type="PIRNR" id="PIRNR002811"/>
    </source>
</evidence>
<dbReference type="InterPro" id="IPR002694">
    <property type="entry name" value="Znf_CHC2"/>
</dbReference>
<dbReference type="SMART" id="SM00493">
    <property type="entry name" value="TOPRIM"/>
    <property type="match status" value="1"/>
</dbReference>
<dbReference type="PANTHER" id="PTHR30313">
    <property type="entry name" value="DNA PRIMASE"/>
    <property type="match status" value="1"/>
</dbReference>
<comment type="catalytic activity">
    <reaction evidence="12">
        <text>ssDNA + n NTP = ssDNA/pppN(pN)n-1 hybrid + (n-1) diphosphate.</text>
        <dbReference type="EC" id="2.7.7.101"/>
    </reaction>
</comment>
<feature type="domain" description="Toprim" evidence="15">
    <location>
        <begin position="246"/>
        <end position="327"/>
    </location>
</feature>
<dbReference type="GO" id="GO:0005737">
    <property type="term" value="C:cytoplasm"/>
    <property type="evidence" value="ECO:0007669"/>
    <property type="project" value="TreeGrafter"/>
</dbReference>
<dbReference type="InterPro" id="IPR013264">
    <property type="entry name" value="DNAG_N"/>
</dbReference>
<dbReference type="Gene3D" id="3.90.980.10">
    <property type="entry name" value="DNA primase, catalytic core, N-terminal domain"/>
    <property type="match status" value="1"/>
</dbReference>
<dbReference type="Pfam" id="PF01807">
    <property type="entry name" value="Zn_ribbon_DnaG"/>
    <property type="match status" value="1"/>
</dbReference>
<dbReference type="InterPro" id="IPR050219">
    <property type="entry name" value="DnaG_primase"/>
</dbReference>
<dbReference type="InterPro" id="IPR034151">
    <property type="entry name" value="TOPRIM_DnaG_bac"/>
</dbReference>
<evidence type="ECO:0000256" key="9">
    <source>
        <dbReference type="ARBA" id="ARBA00022842"/>
    </source>
</evidence>
<keyword evidence="10 12" id="KW-0238">DNA-binding</keyword>
<dbReference type="SUPFAM" id="SSF57783">
    <property type="entry name" value="Zinc beta-ribbon"/>
    <property type="match status" value="1"/>
</dbReference>
<evidence type="ECO:0000256" key="4">
    <source>
        <dbReference type="ARBA" id="ARBA00022695"/>
    </source>
</evidence>
<sequence>MILKSSVDRLLQVADIVEVVGSYVDLRKSGSNYMACCPFHEERSASFSVNQVKGFYHCFGCGASGDSIKFVMEFEKLSFVEALEKLARRFNVALEHDKGVYYDHKEDYHLLEMVSSLYQEELFNAPFFLDYLQKRGLNLESIKAFKLGLCTNRIYHGIENKNLNKDKLLELGVLGKNDNDQKTYLRFLDRIMFPIYNPSAQVVGFGGRTLKEKAAKYINSPQNKLFDKSSLLYGYHLAKESIYKQKQVIVTEGYLDVILLHQAGFKNAIATLGTALTPSHLPLLKKGEPEILLSYDGDKAGRNAAYKASLMLAKEQRKGGVILFENNLDPADMIANNQIETLKNWLSRPIAFIEFVLRHMASSYALDDPLEKDKALKEMLGFLKNFSLLLQSEYKPLIAALLQVPSHVLGIKERSSFQPFYAKTEKFNHSQKFVHVSNTLSLEFLEKLVIRYLLEDRSLLDLAVGYIHSGVFLHKKQEFDALCQEKLDDPKLVALLLDANLPLKQGGFEKELRLLILRYFERQLKEIPKSALSFSEKMIALKKARQAIIKLKQGELVAI</sequence>
<dbReference type="PATRIC" id="fig|210.2441.peg.13"/>
<keyword evidence="4 12" id="KW-0548">Nucleotidyltransferase</keyword>
<dbReference type="GO" id="GO:0003677">
    <property type="term" value="F:DNA binding"/>
    <property type="evidence" value="ECO:0007669"/>
    <property type="project" value="UniProtKB-KW"/>
</dbReference>
<protein>
    <recommendedName>
        <fullName evidence="12 13">DNA primase</fullName>
        <ecNumber evidence="12">2.7.7.101</ecNumber>
    </recommendedName>
</protein>
<reference evidence="16 17" key="1">
    <citation type="submission" date="2014-04" db="EMBL/GenBank/DDBJ databases">
        <title>Detecting global and local adaptation in a worldwide sample of Helicobacter pylori genomes.</title>
        <authorList>
            <person name="Montano V."/>
            <person name="Didelot X."/>
            <person name="Foll M."/>
            <person name="Linz B."/>
            <person name="Reinhardt R."/>
            <person name="Suerbaum S."/>
            <person name="Moodley Y."/>
            <person name="Jensen J.D."/>
        </authorList>
    </citation>
    <scope>NUCLEOTIDE SEQUENCE [LARGE SCALE GENOMIC DNA]</scope>
    <source>
        <strain evidence="16 17">K26A1</strain>
    </source>
</reference>
<dbReference type="EMBL" id="CP011486">
    <property type="protein sequence ID" value="ANH47664.1"/>
    <property type="molecule type" value="Genomic_DNA"/>
</dbReference>
<dbReference type="Gene3D" id="3.40.1360.10">
    <property type="match status" value="1"/>
</dbReference>
<dbReference type="EC" id="2.7.7.101" evidence="12"/>
<dbReference type="Gene3D" id="1.10.860.10">
    <property type="entry name" value="DNAb Helicase, Chain A"/>
    <property type="match status" value="1"/>
</dbReference>
<comment type="subunit">
    <text evidence="12">Monomer. Interacts with DnaB.</text>
</comment>
<evidence type="ECO:0000256" key="12">
    <source>
        <dbReference type="HAMAP-Rule" id="MF_00974"/>
    </source>
</evidence>
<dbReference type="PANTHER" id="PTHR30313:SF2">
    <property type="entry name" value="DNA PRIMASE"/>
    <property type="match status" value="1"/>
</dbReference>
<feature type="zinc finger region" description="CHC2-type" evidence="12 14">
    <location>
        <begin position="37"/>
        <end position="61"/>
    </location>
</feature>
<comment type="function">
    <text evidence="12 13">RNA polymerase that catalyzes the synthesis of short RNA molecules used as primers for DNA polymerase during DNA replication.</text>
</comment>
<keyword evidence="2 12" id="KW-0639">Primosome</keyword>
<keyword evidence="1 12" id="KW-0240">DNA-directed RNA polymerase</keyword>
<comment type="similarity">
    <text evidence="12 13">Belongs to the DnaG primase family.</text>
</comment>
<dbReference type="AlphaFoldDB" id="A0A1A9HB15"/>
<evidence type="ECO:0000259" key="15">
    <source>
        <dbReference type="PROSITE" id="PS50880"/>
    </source>
</evidence>
<evidence type="ECO:0000256" key="3">
    <source>
        <dbReference type="ARBA" id="ARBA00022679"/>
    </source>
</evidence>
<dbReference type="GO" id="GO:0003899">
    <property type="term" value="F:DNA-directed RNA polymerase activity"/>
    <property type="evidence" value="ECO:0007669"/>
    <property type="project" value="UniProtKB-UniRule"/>
</dbReference>
<dbReference type="GO" id="GO:0000428">
    <property type="term" value="C:DNA-directed RNA polymerase complex"/>
    <property type="evidence" value="ECO:0007669"/>
    <property type="project" value="UniProtKB-KW"/>
</dbReference>
<evidence type="ECO:0000256" key="6">
    <source>
        <dbReference type="ARBA" id="ARBA00022723"/>
    </source>
</evidence>
<dbReference type="SUPFAM" id="SSF56731">
    <property type="entry name" value="DNA primase core"/>
    <property type="match status" value="1"/>
</dbReference>
<dbReference type="HAMAP" id="MF_00974">
    <property type="entry name" value="DNA_primase_DnaG"/>
    <property type="match status" value="1"/>
</dbReference>
<dbReference type="InterPro" id="IPR031988">
    <property type="entry name" value="DnaG_HBD"/>
</dbReference>
<evidence type="ECO:0000256" key="5">
    <source>
        <dbReference type="ARBA" id="ARBA00022705"/>
    </source>
</evidence>
<dbReference type="Pfam" id="PF08275">
    <property type="entry name" value="DNAG_N"/>
    <property type="match status" value="1"/>
</dbReference>
<accession>A0A1A9HB15</accession>
<dbReference type="GO" id="GO:0006269">
    <property type="term" value="P:DNA replication, synthesis of primer"/>
    <property type="evidence" value="ECO:0007669"/>
    <property type="project" value="UniProtKB-UniRule"/>
</dbReference>
<dbReference type="InterPro" id="IPR030846">
    <property type="entry name" value="DnaG_bac"/>
</dbReference>
<keyword evidence="8 12" id="KW-0862">Zinc</keyword>
<dbReference type="Proteomes" id="UP000078062">
    <property type="component" value="Chromosome"/>
</dbReference>
<evidence type="ECO:0000256" key="7">
    <source>
        <dbReference type="ARBA" id="ARBA00022771"/>
    </source>
</evidence>
<keyword evidence="7 12" id="KW-0863">Zinc-finger</keyword>
<organism evidence="16 17">
    <name type="scientific">Helicobacter pylori</name>
    <name type="common">Campylobacter pylori</name>
    <dbReference type="NCBI Taxonomy" id="210"/>
    <lineage>
        <taxon>Bacteria</taxon>
        <taxon>Pseudomonadati</taxon>
        <taxon>Campylobacterota</taxon>
        <taxon>Epsilonproteobacteria</taxon>
        <taxon>Campylobacterales</taxon>
        <taxon>Helicobacteraceae</taxon>
        <taxon>Helicobacter</taxon>
    </lineage>
</organism>
<dbReference type="SMART" id="SM00400">
    <property type="entry name" value="ZnF_CHCC"/>
    <property type="match status" value="1"/>
</dbReference>
<evidence type="ECO:0000256" key="11">
    <source>
        <dbReference type="ARBA" id="ARBA00023163"/>
    </source>
</evidence>
<keyword evidence="11 12" id="KW-0804">Transcription</keyword>
<evidence type="ECO:0000256" key="10">
    <source>
        <dbReference type="ARBA" id="ARBA00023125"/>
    </source>
</evidence>
<evidence type="ECO:0000256" key="8">
    <source>
        <dbReference type="ARBA" id="ARBA00022833"/>
    </source>
</evidence>
<dbReference type="InterPro" id="IPR036977">
    <property type="entry name" value="DNA_primase_Znf_CHC2"/>
</dbReference>
<dbReference type="InterPro" id="IPR006295">
    <property type="entry name" value="DNA_primase_DnaG"/>
</dbReference>
<evidence type="ECO:0000256" key="1">
    <source>
        <dbReference type="ARBA" id="ARBA00022478"/>
    </source>
</evidence>
<dbReference type="Pfam" id="PF16730">
    <property type="entry name" value="DnaGprimase_HBD"/>
    <property type="match status" value="1"/>
</dbReference>
<keyword evidence="9" id="KW-0460">Magnesium</keyword>
<dbReference type="PIRSF" id="PIRSF002811">
    <property type="entry name" value="DnaG"/>
    <property type="match status" value="1"/>
</dbReference>
<gene>
    <name evidence="12" type="primary">dnaG</name>
    <name evidence="16" type="ORF">AA977_00080</name>
</gene>
<dbReference type="CDD" id="cd03364">
    <property type="entry name" value="TOPRIM_DnaG_primases"/>
    <property type="match status" value="1"/>
</dbReference>
<dbReference type="Pfam" id="PF13662">
    <property type="entry name" value="Toprim_4"/>
    <property type="match status" value="1"/>
</dbReference>
<evidence type="ECO:0000256" key="2">
    <source>
        <dbReference type="ARBA" id="ARBA00022515"/>
    </source>
</evidence>
<dbReference type="GO" id="GO:1990077">
    <property type="term" value="C:primosome complex"/>
    <property type="evidence" value="ECO:0007669"/>
    <property type="project" value="UniProtKB-KW"/>
</dbReference>
<dbReference type="InterPro" id="IPR016136">
    <property type="entry name" value="DNA_helicase_N/primase_C"/>
</dbReference>
<dbReference type="GO" id="GO:0008270">
    <property type="term" value="F:zinc ion binding"/>
    <property type="evidence" value="ECO:0007669"/>
    <property type="project" value="UniProtKB-UniRule"/>
</dbReference>
<dbReference type="FunFam" id="3.90.580.10:FF:000001">
    <property type="entry name" value="DNA primase"/>
    <property type="match status" value="1"/>
</dbReference>
<dbReference type="NCBIfam" id="TIGR01391">
    <property type="entry name" value="dnaG"/>
    <property type="match status" value="1"/>
</dbReference>
<dbReference type="PROSITE" id="PS50880">
    <property type="entry name" value="TOPRIM"/>
    <property type="match status" value="1"/>
</dbReference>
<dbReference type="InterPro" id="IPR006171">
    <property type="entry name" value="TOPRIM_dom"/>
</dbReference>
<evidence type="ECO:0000256" key="14">
    <source>
        <dbReference type="PIRSR" id="PIRSR002811-1"/>
    </source>
</evidence>
<name>A0A1A9HB15_HELPX</name>
<proteinExistence type="inferred from homology"/>
<dbReference type="RefSeq" id="WP_064434101.1">
    <property type="nucleotide sequence ID" value="NZ_CP011486.1"/>
</dbReference>
<keyword evidence="6 12" id="KW-0479">Metal-binding</keyword>